<comment type="caution">
    <text evidence="2">The sequence shown here is derived from an EMBL/GenBank/DDBJ whole genome shotgun (WGS) entry which is preliminary data.</text>
</comment>
<dbReference type="Proteomes" id="UP001497525">
    <property type="component" value="Unassembled WGS sequence"/>
</dbReference>
<feature type="region of interest" description="Disordered" evidence="1">
    <location>
        <begin position="292"/>
        <end position="332"/>
    </location>
</feature>
<dbReference type="EMBL" id="CAXLJL010000290">
    <property type="protein sequence ID" value="CAL5136176.1"/>
    <property type="molecule type" value="Genomic_DNA"/>
</dbReference>
<name>A0AAV2TH05_CALDB</name>
<reference evidence="2" key="1">
    <citation type="submission" date="2024-06" db="EMBL/GenBank/DDBJ databases">
        <authorList>
            <person name="Liu X."/>
            <person name="Lenzi L."/>
            <person name="Haldenby T S."/>
            <person name="Uol C."/>
        </authorList>
    </citation>
    <scope>NUCLEOTIDE SEQUENCE</scope>
</reference>
<evidence type="ECO:0000256" key="1">
    <source>
        <dbReference type="SAM" id="MobiDB-lite"/>
    </source>
</evidence>
<gene>
    <name evidence="2" type="ORF">CDAUBV1_LOCUS10252</name>
</gene>
<feature type="region of interest" description="Disordered" evidence="1">
    <location>
        <begin position="118"/>
        <end position="153"/>
    </location>
</feature>
<protein>
    <submittedName>
        <fullName evidence="2">Uncharacterized protein</fullName>
    </submittedName>
</protein>
<feature type="compositionally biased region" description="Polar residues" evidence="1">
    <location>
        <begin position="8"/>
        <end position="17"/>
    </location>
</feature>
<proteinExistence type="predicted"/>
<organism evidence="2 3">
    <name type="scientific">Calicophoron daubneyi</name>
    <name type="common">Rumen fluke</name>
    <name type="synonym">Paramphistomum daubneyi</name>
    <dbReference type="NCBI Taxonomy" id="300641"/>
    <lineage>
        <taxon>Eukaryota</taxon>
        <taxon>Metazoa</taxon>
        <taxon>Spiralia</taxon>
        <taxon>Lophotrochozoa</taxon>
        <taxon>Platyhelminthes</taxon>
        <taxon>Trematoda</taxon>
        <taxon>Digenea</taxon>
        <taxon>Plagiorchiida</taxon>
        <taxon>Pronocephalata</taxon>
        <taxon>Paramphistomoidea</taxon>
        <taxon>Paramphistomidae</taxon>
        <taxon>Calicophoron</taxon>
    </lineage>
</organism>
<feature type="region of interest" description="Disordered" evidence="1">
    <location>
        <begin position="1"/>
        <end position="20"/>
    </location>
</feature>
<accession>A0AAV2TH05</accession>
<feature type="compositionally biased region" description="Polar residues" evidence="1">
    <location>
        <begin position="293"/>
        <end position="303"/>
    </location>
</feature>
<feature type="compositionally biased region" description="Polar residues" evidence="1">
    <location>
        <begin position="207"/>
        <end position="221"/>
    </location>
</feature>
<feature type="region of interest" description="Disordered" evidence="1">
    <location>
        <begin position="186"/>
        <end position="221"/>
    </location>
</feature>
<evidence type="ECO:0000313" key="2">
    <source>
        <dbReference type="EMBL" id="CAL5136176.1"/>
    </source>
</evidence>
<sequence length="364" mass="38706">MDDDPSFEQISPSSSDSWAVLDDDKENHKEPVRICSICGKVVSGVCFVRFSCDLCFVCEACNVKNNASSGLPPCPHQRSLGCADNTEPQLFEFDETLNEKVTAPSDSDQLVITEEPCNPVSAHRYKNEPDDTDIEAISDESGSSDSSEPERPSLAEKVAGIIHCTTPPLTIPGCLGSTAPAISPVTQALSGQRSRQSPPGGNMFDTALSSHSSPGTEFGNSQIGVSATQIDIPKILERKSSTSGSPNSSSPSSTHSSSSLKLAAQFLKSVVIHSAAALNNFDLMPLDALDESCPSSPAKTSQDMIPPRRVSSSAKSASDWRPSPPPNISSLRAANVWDADRFRTLVAPKPVPKSVTENSAYNLR</sequence>
<evidence type="ECO:0000313" key="3">
    <source>
        <dbReference type="Proteomes" id="UP001497525"/>
    </source>
</evidence>
<dbReference type="AlphaFoldDB" id="A0AAV2TH05"/>
<feature type="compositionally biased region" description="Polar residues" evidence="1">
    <location>
        <begin position="186"/>
        <end position="199"/>
    </location>
</feature>